<dbReference type="Gene3D" id="3.40.570.10">
    <property type="entry name" value="Extracellular Endonuclease, subunit A"/>
    <property type="match status" value="1"/>
</dbReference>
<accession>A0A0R1RMG6</accession>
<comment type="caution">
    <text evidence="2">The sequence shown here is derived from an EMBL/GenBank/DDBJ whole genome shotgun (WGS) entry which is preliminary data.</text>
</comment>
<evidence type="ECO:0000313" key="3">
    <source>
        <dbReference type="Proteomes" id="UP000051999"/>
    </source>
</evidence>
<gene>
    <name evidence="2" type="ORF">FD35_GL002637</name>
</gene>
<sequence length="317" mass="35112">MKKKHFKLKQRKLVTAFATIAVLVFGYFFSTNNTEVKAFTHGPRQVTTMRRHYRHWTKQAENWFSSNSGSTQTTPTTADVPRDATDSQLLALQFDANKYPENYVSLGKSTLTNLQIHDALEHNHEQAWYTIDSPDTLGRSQAGQALVTYNSVSATAAMKRPSFAESADPTGYEGNNRIAQLNGYRGYFYNRSHTLAWSLVGNLGGPDTSSNAIMQRNNLTTGTRAQNVGTNGRSQSTAGGMAYAETAIRDFVRERPNIPVYYVVTPLYQGNELVPRGTHVQAVSTTDNGQALNINVYVFNAQNGATINYADGSWTQS</sequence>
<dbReference type="PATRIC" id="fig|1114972.6.peg.2703"/>
<dbReference type="Proteomes" id="UP000051999">
    <property type="component" value="Unassembled WGS sequence"/>
</dbReference>
<dbReference type="eggNOG" id="COG2169">
    <property type="taxonomic scope" value="Bacteria"/>
</dbReference>
<dbReference type="AlphaFoldDB" id="A0A0R1RMG6"/>
<evidence type="ECO:0000313" key="2">
    <source>
        <dbReference type="EMBL" id="KRL54568.1"/>
    </source>
</evidence>
<proteinExistence type="predicted"/>
<protein>
    <recommendedName>
        <fullName evidence="4">DNA-entry nuclease</fullName>
    </recommendedName>
</protein>
<dbReference type="OrthoDB" id="9783680at2"/>
<dbReference type="InterPro" id="IPR044929">
    <property type="entry name" value="DNA/RNA_non-sp_Endonuclease_sf"/>
</dbReference>
<feature type="transmembrane region" description="Helical" evidence="1">
    <location>
        <begin position="12"/>
        <end position="30"/>
    </location>
</feature>
<reference evidence="2 3" key="1">
    <citation type="journal article" date="2015" name="Genome Announc.">
        <title>Expanding the biotechnology potential of lactobacilli through comparative genomics of 213 strains and associated genera.</title>
        <authorList>
            <person name="Sun Z."/>
            <person name="Harris H.M."/>
            <person name="McCann A."/>
            <person name="Guo C."/>
            <person name="Argimon S."/>
            <person name="Zhang W."/>
            <person name="Yang X."/>
            <person name="Jeffery I.B."/>
            <person name="Cooney J.C."/>
            <person name="Kagawa T.F."/>
            <person name="Liu W."/>
            <person name="Song Y."/>
            <person name="Salvetti E."/>
            <person name="Wrobel A."/>
            <person name="Rasinkangas P."/>
            <person name="Parkhill J."/>
            <person name="Rea M.C."/>
            <person name="O'Sullivan O."/>
            <person name="Ritari J."/>
            <person name="Douillard F.P."/>
            <person name="Paul Ross R."/>
            <person name="Yang R."/>
            <person name="Briner A.E."/>
            <person name="Felis G.E."/>
            <person name="de Vos W.M."/>
            <person name="Barrangou R."/>
            <person name="Klaenhammer T.R."/>
            <person name="Caufield P.W."/>
            <person name="Cui Y."/>
            <person name="Zhang H."/>
            <person name="O'Toole P.W."/>
        </authorList>
    </citation>
    <scope>NUCLEOTIDE SEQUENCE [LARGE SCALE GENOMIC DNA]</scope>
    <source>
        <strain evidence="2 3">DSM 15814</strain>
    </source>
</reference>
<name>A0A0R1RMG6_9LACO</name>
<evidence type="ECO:0008006" key="4">
    <source>
        <dbReference type="Google" id="ProtNLM"/>
    </source>
</evidence>
<keyword evidence="1" id="KW-0812">Transmembrane</keyword>
<organism evidence="2 3">
    <name type="scientific">Furfurilactobacillus rossiae DSM 15814</name>
    <dbReference type="NCBI Taxonomy" id="1114972"/>
    <lineage>
        <taxon>Bacteria</taxon>
        <taxon>Bacillati</taxon>
        <taxon>Bacillota</taxon>
        <taxon>Bacilli</taxon>
        <taxon>Lactobacillales</taxon>
        <taxon>Lactobacillaceae</taxon>
        <taxon>Furfurilactobacillus</taxon>
    </lineage>
</organism>
<keyword evidence="1" id="KW-1133">Transmembrane helix</keyword>
<dbReference type="STRING" id="1114972.FD35_GL002637"/>
<dbReference type="EMBL" id="AZFF01000008">
    <property type="protein sequence ID" value="KRL54568.1"/>
    <property type="molecule type" value="Genomic_DNA"/>
</dbReference>
<keyword evidence="1" id="KW-0472">Membrane</keyword>
<dbReference type="RefSeq" id="WP_017260660.1">
    <property type="nucleotide sequence ID" value="NZ_AUAW01000012.1"/>
</dbReference>
<keyword evidence="3" id="KW-1185">Reference proteome</keyword>
<evidence type="ECO:0000256" key="1">
    <source>
        <dbReference type="SAM" id="Phobius"/>
    </source>
</evidence>